<feature type="compositionally biased region" description="Low complexity" evidence="1">
    <location>
        <begin position="30"/>
        <end position="46"/>
    </location>
</feature>
<dbReference type="AlphaFoldDB" id="S5Z4L5"/>
<dbReference type="GeneID" id="16548904"/>
<accession>S5Z4L5</accession>
<dbReference type="STRING" id="523849.OCC_13615"/>
<protein>
    <submittedName>
        <fullName evidence="2">Uncharacterized protein</fullName>
    </submittedName>
</protein>
<dbReference type="HOGENOM" id="CLU_2679128_0_0_2"/>
<organism evidence="2 3">
    <name type="scientific">Thermococcus litoralis (strain ATCC 51850 / DSM 5473 / JCM 8560 / NS-C)</name>
    <dbReference type="NCBI Taxonomy" id="523849"/>
    <lineage>
        <taxon>Archaea</taxon>
        <taxon>Methanobacteriati</taxon>
        <taxon>Methanobacteriota</taxon>
        <taxon>Thermococci</taxon>
        <taxon>Thermococcales</taxon>
        <taxon>Thermococcaceae</taxon>
        <taxon>Thermococcus</taxon>
    </lineage>
</organism>
<sequence>MKKLGVILVLILITSTLGCVGKDGVVFLPEDNSSTSETNSTGSLENATFNDTTSPINETDATPPYEPGPDNETR</sequence>
<proteinExistence type="predicted"/>
<dbReference type="EMBL" id="CP006670">
    <property type="protein sequence ID" value="AGT34215.1"/>
    <property type="molecule type" value="Genomic_DNA"/>
</dbReference>
<evidence type="ECO:0000313" key="3">
    <source>
        <dbReference type="Proteomes" id="UP000015502"/>
    </source>
</evidence>
<dbReference type="PaxDb" id="523849-OCC_13615"/>
<name>S5Z4L5_THELN</name>
<dbReference type="Proteomes" id="UP000015502">
    <property type="component" value="Chromosome"/>
</dbReference>
<feature type="compositionally biased region" description="Polar residues" evidence="1">
    <location>
        <begin position="47"/>
        <end position="60"/>
    </location>
</feature>
<dbReference type="KEGG" id="tlt:OCC_13615"/>
<dbReference type="PROSITE" id="PS51257">
    <property type="entry name" value="PROKAR_LIPOPROTEIN"/>
    <property type="match status" value="1"/>
</dbReference>
<feature type="region of interest" description="Disordered" evidence="1">
    <location>
        <begin position="28"/>
        <end position="74"/>
    </location>
</feature>
<dbReference type="RefSeq" id="WP_020953620.1">
    <property type="nucleotide sequence ID" value="NC_022084.1"/>
</dbReference>
<keyword evidence="3" id="KW-1185">Reference proteome</keyword>
<reference evidence="2 3" key="1">
    <citation type="journal article" date="2012" name="J. Bacteriol.">
        <title>Genome sequence of the model hyperthermophilic archaeon Thermococcus litoralis NS-C.</title>
        <authorList>
            <person name="Gardner A.F."/>
            <person name="Kumar S."/>
            <person name="Perler F.B."/>
        </authorList>
    </citation>
    <scope>NUCLEOTIDE SEQUENCE [LARGE SCALE GENOMIC DNA]</scope>
    <source>
        <strain evidence="3">ATCC 51850 / DSM 5473 / JCM 8560 / NS-C</strain>
    </source>
</reference>
<evidence type="ECO:0000256" key="1">
    <source>
        <dbReference type="SAM" id="MobiDB-lite"/>
    </source>
</evidence>
<gene>
    <name evidence="2" type="ORF">OCC_13615</name>
</gene>
<evidence type="ECO:0000313" key="2">
    <source>
        <dbReference type="EMBL" id="AGT34215.1"/>
    </source>
</evidence>